<dbReference type="Proteomes" id="UP001314229">
    <property type="component" value="Unassembled WGS sequence"/>
</dbReference>
<feature type="non-terminal residue" evidence="2">
    <location>
        <position position="1"/>
    </location>
</feature>
<reference evidence="2 3" key="1">
    <citation type="submission" date="2024-01" db="EMBL/GenBank/DDBJ databases">
        <authorList>
            <person name="Alioto T."/>
            <person name="Alioto T."/>
            <person name="Gomez Garrido J."/>
        </authorList>
    </citation>
    <scope>NUCLEOTIDE SEQUENCE [LARGE SCALE GENOMIC DNA]</scope>
</reference>
<evidence type="ECO:0000313" key="3">
    <source>
        <dbReference type="Proteomes" id="UP001314229"/>
    </source>
</evidence>
<gene>
    <name evidence="2" type="ORF">FSCOSCO3_A004833</name>
</gene>
<dbReference type="EMBL" id="CAWUFR010000318">
    <property type="protein sequence ID" value="CAK6975828.1"/>
    <property type="molecule type" value="Genomic_DNA"/>
</dbReference>
<comment type="caution">
    <text evidence="2">The sequence shown here is derived from an EMBL/GenBank/DDBJ whole genome shotgun (WGS) entry which is preliminary data.</text>
</comment>
<accession>A0AAV1PWV7</accession>
<name>A0AAV1PWV7_SCOSC</name>
<evidence type="ECO:0000313" key="2">
    <source>
        <dbReference type="EMBL" id="CAK6975828.1"/>
    </source>
</evidence>
<feature type="non-terminal residue" evidence="2">
    <location>
        <position position="52"/>
    </location>
</feature>
<feature type="region of interest" description="Disordered" evidence="1">
    <location>
        <begin position="15"/>
        <end position="52"/>
    </location>
</feature>
<sequence length="52" mass="5808">CLQEIKLVSLLEVDEAPQTNKGKEKGEVGIPDGRGDRHTDEWMRADDVLTSQ</sequence>
<evidence type="ECO:0000256" key="1">
    <source>
        <dbReference type="SAM" id="MobiDB-lite"/>
    </source>
</evidence>
<protein>
    <submittedName>
        <fullName evidence="2">Uncharacterized protein</fullName>
    </submittedName>
</protein>
<feature type="compositionally biased region" description="Basic and acidic residues" evidence="1">
    <location>
        <begin position="21"/>
        <end position="52"/>
    </location>
</feature>
<organism evidence="2 3">
    <name type="scientific">Scomber scombrus</name>
    <name type="common">Atlantic mackerel</name>
    <name type="synonym">Scomber vernalis</name>
    <dbReference type="NCBI Taxonomy" id="13677"/>
    <lineage>
        <taxon>Eukaryota</taxon>
        <taxon>Metazoa</taxon>
        <taxon>Chordata</taxon>
        <taxon>Craniata</taxon>
        <taxon>Vertebrata</taxon>
        <taxon>Euteleostomi</taxon>
        <taxon>Actinopterygii</taxon>
        <taxon>Neopterygii</taxon>
        <taxon>Teleostei</taxon>
        <taxon>Neoteleostei</taxon>
        <taxon>Acanthomorphata</taxon>
        <taxon>Pelagiaria</taxon>
        <taxon>Scombriformes</taxon>
        <taxon>Scombridae</taxon>
        <taxon>Scomber</taxon>
    </lineage>
</organism>
<dbReference type="AlphaFoldDB" id="A0AAV1PWV7"/>
<proteinExistence type="predicted"/>
<keyword evidence="3" id="KW-1185">Reference proteome</keyword>